<evidence type="ECO:0000256" key="1">
    <source>
        <dbReference type="SAM" id="MobiDB-lite"/>
    </source>
</evidence>
<proteinExistence type="predicted"/>
<reference evidence="2" key="1">
    <citation type="submission" date="2016-02" db="EMBL/GenBank/DDBJ databases">
        <title>WGS assembly of Manihot esculenta.</title>
        <authorList>
            <person name="Bredeson J.V."/>
            <person name="Prochnik S.E."/>
            <person name="Lyons J.B."/>
            <person name="Schmutz J."/>
            <person name="Grimwood J."/>
            <person name="Vrebalov J."/>
            <person name="Bart R.S."/>
            <person name="Amuge T."/>
            <person name="Ferguson M.E."/>
            <person name="Green R."/>
            <person name="Putnam N."/>
            <person name="Stites J."/>
            <person name="Rounsley S."/>
            <person name="Rokhsar D.S."/>
        </authorList>
    </citation>
    <scope>NUCLEOTIDE SEQUENCE [LARGE SCALE GENOMIC DNA]</scope>
    <source>
        <tissue evidence="2">Leaf</tissue>
    </source>
</reference>
<feature type="region of interest" description="Disordered" evidence="1">
    <location>
        <begin position="1"/>
        <end position="20"/>
    </location>
</feature>
<accession>A0A2C9VFY4</accession>
<name>A0A2C9VFY4_MANES</name>
<organism evidence="2">
    <name type="scientific">Manihot esculenta</name>
    <name type="common">Cassava</name>
    <name type="synonym">Jatropha manihot</name>
    <dbReference type="NCBI Taxonomy" id="3983"/>
    <lineage>
        <taxon>Eukaryota</taxon>
        <taxon>Viridiplantae</taxon>
        <taxon>Streptophyta</taxon>
        <taxon>Embryophyta</taxon>
        <taxon>Tracheophyta</taxon>
        <taxon>Spermatophyta</taxon>
        <taxon>Magnoliopsida</taxon>
        <taxon>eudicotyledons</taxon>
        <taxon>Gunneridae</taxon>
        <taxon>Pentapetalae</taxon>
        <taxon>rosids</taxon>
        <taxon>fabids</taxon>
        <taxon>Malpighiales</taxon>
        <taxon>Euphorbiaceae</taxon>
        <taxon>Crotonoideae</taxon>
        <taxon>Manihoteae</taxon>
        <taxon>Manihot</taxon>
    </lineage>
</organism>
<dbReference type="EMBL" id="CM004394">
    <property type="protein sequence ID" value="OAY43686.1"/>
    <property type="molecule type" value="Genomic_DNA"/>
</dbReference>
<dbReference type="AlphaFoldDB" id="A0A2C9VFY4"/>
<evidence type="ECO:0000313" key="2">
    <source>
        <dbReference type="EMBL" id="OAY43686.1"/>
    </source>
</evidence>
<gene>
    <name evidence="2" type="ORF">MANES_08G089600</name>
</gene>
<protein>
    <submittedName>
        <fullName evidence="2">Uncharacterized protein</fullName>
    </submittedName>
</protein>
<sequence length="77" mass="8848">MFHRPHSISNSPITVARSPRVVDSSSSTEHIVHLHHYTFYSASCIADRPEELKNTSHFDFFVQFSIHGVHTSHQLFT</sequence>